<feature type="transmembrane region" description="Helical" evidence="9">
    <location>
        <begin position="270"/>
        <end position="291"/>
    </location>
</feature>
<comment type="similarity">
    <text evidence="2">Belongs to the amino acid/polyamine transporter 2 family.</text>
</comment>
<feature type="transmembrane region" description="Helical" evidence="9">
    <location>
        <begin position="199"/>
        <end position="226"/>
    </location>
</feature>
<reference evidence="11 12" key="1">
    <citation type="submission" date="2019-07" db="EMBL/GenBank/DDBJ databases">
        <title>Genome assembly of two rare yeast pathogens: Diutina rugosa and Trichomonascus ciferrii.</title>
        <authorList>
            <person name="Mixao V."/>
            <person name="Saus E."/>
            <person name="Hansen A."/>
            <person name="Lass-Flor C."/>
            <person name="Gabaldon T."/>
        </authorList>
    </citation>
    <scope>NUCLEOTIDE SEQUENCE [LARGE SCALE GENOMIC DNA]</scope>
    <source>
        <strain evidence="11 12">CBS 613</strain>
    </source>
</reference>
<dbReference type="PANTHER" id="PTHR22950">
    <property type="entry name" value="AMINO ACID TRANSPORTER"/>
    <property type="match status" value="1"/>
</dbReference>
<feature type="domain" description="Amino acid transporter transmembrane" evidence="10">
    <location>
        <begin position="126"/>
        <end position="501"/>
    </location>
</feature>
<evidence type="ECO:0000256" key="3">
    <source>
        <dbReference type="ARBA" id="ARBA00022448"/>
    </source>
</evidence>
<feature type="transmembrane region" description="Helical" evidence="9">
    <location>
        <begin position="349"/>
        <end position="368"/>
    </location>
</feature>
<feature type="transmembrane region" description="Helical" evidence="9">
    <location>
        <begin position="132"/>
        <end position="151"/>
    </location>
</feature>
<evidence type="ECO:0000259" key="10">
    <source>
        <dbReference type="Pfam" id="PF01490"/>
    </source>
</evidence>
<evidence type="ECO:0000256" key="5">
    <source>
        <dbReference type="ARBA" id="ARBA00022970"/>
    </source>
</evidence>
<evidence type="ECO:0000313" key="11">
    <source>
        <dbReference type="EMBL" id="KAA8897159.1"/>
    </source>
</evidence>
<dbReference type="GO" id="GO:0015179">
    <property type="term" value="F:L-amino acid transmembrane transporter activity"/>
    <property type="evidence" value="ECO:0007669"/>
    <property type="project" value="TreeGrafter"/>
</dbReference>
<evidence type="ECO:0000256" key="7">
    <source>
        <dbReference type="ARBA" id="ARBA00023136"/>
    </source>
</evidence>
<dbReference type="Pfam" id="PF01490">
    <property type="entry name" value="Aa_trans"/>
    <property type="match status" value="1"/>
</dbReference>
<keyword evidence="3" id="KW-0813">Transport</keyword>
<keyword evidence="4 9" id="KW-0812">Transmembrane</keyword>
<evidence type="ECO:0000256" key="4">
    <source>
        <dbReference type="ARBA" id="ARBA00022692"/>
    </source>
</evidence>
<keyword evidence="12" id="KW-1185">Reference proteome</keyword>
<dbReference type="GeneID" id="54784043"/>
<keyword evidence="6 9" id="KW-1133">Transmembrane helix</keyword>
<comment type="subcellular location">
    <subcellularLocation>
        <location evidence="1">Membrane</location>
        <topology evidence="1">Multi-pass membrane protein</topology>
    </subcellularLocation>
</comment>
<dbReference type="GO" id="GO:0005774">
    <property type="term" value="C:vacuolar membrane"/>
    <property type="evidence" value="ECO:0007669"/>
    <property type="project" value="TreeGrafter"/>
</dbReference>
<dbReference type="InterPro" id="IPR013057">
    <property type="entry name" value="AA_transpt_TM"/>
</dbReference>
<feature type="transmembrane region" description="Helical" evidence="9">
    <location>
        <begin position="439"/>
        <end position="456"/>
    </location>
</feature>
<organism evidence="11 12">
    <name type="scientific">Diutina rugosa</name>
    <name type="common">Yeast</name>
    <name type="synonym">Candida rugosa</name>
    <dbReference type="NCBI Taxonomy" id="5481"/>
    <lineage>
        <taxon>Eukaryota</taxon>
        <taxon>Fungi</taxon>
        <taxon>Dikarya</taxon>
        <taxon>Ascomycota</taxon>
        <taxon>Saccharomycotina</taxon>
        <taxon>Pichiomycetes</taxon>
        <taxon>Debaryomycetaceae</taxon>
        <taxon>Diutina</taxon>
    </lineage>
</organism>
<feature type="transmembrane region" description="Helical" evidence="9">
    <location>
        <begin position="462"/>
        <end position="484"/>
    </location>
</feature>
<sequence>MESDPLLARTPGTQPPSSARPVDIRRPSHSFLDQPMGSFKGPNTLGNFAQSFTRAQSFAASLVDNEIHRQRSFFDPDNSVFEDELVDPDYLVPSVRGQRLSVVSRQSSMISSLKHTVDGVVLVQGQSTAPQTVFNSINVLIGVGLLALPVGLLKAGWVWGVPILLMCGLATWSSAKLLSKAMDTDPTIMTYADLGYASYGAAIKLLISLIFSVDLLGAGVALIILFSDSLAALFVDYGISHTKFKLLAFVVLTPFTFMPLRVLSFFSLLGILSTITITVLVGVCGLVKSTSPGSLLEAMPTNLWPESTKDLLLALGILMAPFGGHAIFPNLKSDMRHPYKFESTLNYTYLVTMLADCSMAVVGFIMFGPLCNNEITNNILLTEGYPKWMYPLITGLLCIVPLAKTPLNAKPIISTLESVLLPQTTTTNTTNFITNVGSAAIKIGVNAAFVALACLFPEFDKIIGMLGASICFLVCIVLPGLFYLKLCTPTRFEAVMVKAAVALALVLGTVATLAVLTS</sequence>
<dbReference type="RefSeq" id="XP_034009816.1">
    <property type="nucleotide sequence ID" value="XM_034158369.1"/>
</dbReference>
<keyword evidence="7 9" id="KW-0472">Membrane</keyword>
<evidence type="ECO:0000256" key="1">
    <source>
        <dbReference type="ARBA" id="ARBA00004141"/>
    </source>
</evidence>
<evidence type="ECO:0000256" key="8">
    <source>
        <dbReference type="SAM" id="MobiDB-lite"/>
    </source>
</evidence>
<dbReference type="VEuPathDB" id="FungiDB:DIURU_005392"/>
<evidence type="ECO:0000256" key="9">
    <source>
        <dbReference type="SAM" id="Phobius"/>
    </source>
</evidence>
<protein>
    <recommendedName>
        <fullName evidence="10">Amino acid transporter transmembrane domain-containing protein</fullName>
    </recommendedName>
</protein>
<dbReference type="PANTHER" id="PTHR22950:SF692">
    <property type="entry name" value="TRANSMEMBRANE AMINO ACID TRANSPORTER FAMILY PROTEIN"/>
    <property type="match status" value="1"/>
</dbReference>
<comment type="caution">
    <text evidence="11">The sequence shown here is derived from an EMBL/GenBank/DDBJ whole genome shotgun (WGS) entry which is preliminary data.</text>
</comment>
<gene>
    <name evidence="11" type="ORF">DIURU_005392</name>
</gene>
<dbReference type="Proteomes" id="UP000449547">
    <property type="component" value="Unassembled WGS sequence"/>
</dbReference>
<feature type="transmembrane region" description="Helical" evidence="9">
    <location>
        <begin position="311"/>
        <end position="328"/>
    </location>
</feature>
<accession>A0A642UDI5</accession>
<evidence type="ECO:0000313" key="12">
    <source>
        <dbReference type="Proteomes" id="UP000449547"/>
    </source>
</evidence>
<feature type="transmembrane region" description="Helical" evidence="9">
    <location>
        <begin position="496"/>
        <end position="516"/>
    </location>
</feature>
<feature type="transmembrane region" description="Helical" evidence="9">
    <location>
        <begin position="157"/>
        <end position="178"/>
    </location>
</feature>
<dbReference type="OMA" id="CAPEREI"/>
<proteinExistence type="inferred from homology"/>
<dbReference type="AlphaFoldDB" id="A0A642UDI5"/>
<evidence type="ECO:0000256" key="2">
    <source>
        <dbReference type="ARBA" id="ARBA00008066"/>
    </source>
</evidence>
<name>A0A642UDI5_DIURU</name>
<dbReference type="OrthoDB" id="655540at2759"/>
<dbReference type="EMBL" id="SWFT01000159">
    <property type="protein sequence ID" value="KAA8897159.1"/>
    <property type="molecule type" value="Genomic_DNA"/>
</dbReference>
<feature type="region of interest" description="Disordered" evidence="8">
    <location>
        <begin position="1"/>
        <end position="28"/>
    </location>
</feature>
<evidence type="ECO:0000256" key="6">
    <source>
        <dbReference type="ARBA" id="ARBA00022989"/>
    </source>
</evidence>
<keyword evidence="5" id="KW-0029">Amino-acid transport</keyword>